<accession>A0A1Q8Q4E6</accession>
<evidence type="ECO:0000256" key="1">
    <source>
        <dbReference type="ARBA" id="ARBA00093462"/>
    </source>
</evidence>
<feature type="domain" description="DnaB/C C-terminal" evidence="3">
    <location>
        <begin position="155"/>
        <end position="199"/>
    </location>
</feature>
<dbReference type="RefSeq" id="WP_075398734.1">
    <property type="nucleotide sequence ID" value="NZ_MSDU01000022.1"/>
</dbReference>
<feature type="compositionally biased region" description="Polar residues" evidence="2">
    <location>
        <begin position="133"/>
        <end position="146"/>
    </location>
</feature>
<keyword evidence="5" id="KW-1185">Reference proteome</keyword>
<comment type="caution">
    <text evidence="4">The sequence shown here is derived from an EMBL/GenBank/DDBJ whole genome shotgun (WGS) entry which is preliminary data.</text>
</comment>
<name>A0A1Q8Q4E6_9BACI</name>
<dbReference type="Pfam" id="PF07261">
    <property type="entry name" value="DnaB_2"/>
    <property type="match status" value="1"/>
</dbReference>
<dbReference type="Gene3D" id="1.10.10.630">
    <property type="entry name" value="DnaD domain-like"/>
    <property type="match status" value="1"/>
</dbReference>
<evidence type="ECO:0000259" key="3">
    <source>
        <dbReference type="Pfam" id="PF07261"/>
    </source>
</evidence>
<dbReference type="InterPro" id="IPR006343">
    <property type="entry name" value="DnaB/C_C"/>
</dbReference>
<evidence type="ECO:0000313" key="5">
    <source>
        <dbReference type="Proteomes" id="UP000185568"/>
    </source>
</evidence>
<organism evidence="4 5">
    <name type="scientific">Domibacillus antri</name>
    <dbReference type="NCBI Taxonomy" id="1714264"/>
    <lineage>
        <taxon>Bacteria</taxon>
        <taxon>Bacillati</taxon>
        <taxon>Bacillota</taxon>
        <taxon>Bacilli</taxon>
        <taxon>Bacillales</taxon>
        <taxon>Bacillaceae</taxon>
        <taxon>Domibacillus</taxon>
    </lineage>
</organism>
<protein>
    <recommendedName>
        <fullName evidence="3">DnaB/C C-terminal domain-containing protein</fullName>
    </recommendedName>
</protein>
<dbReference type="OrthoDB" id="1258529at2"/>
<feature type="region of interest" description="Disordered" evidence="2">
    <location>
        <begin position="111"/>
        <end position="146"/>
    </location>
</feature>
<dbReference type="STRING" id="1714264.BTO30_10775"/>
<evidence type="ECO:0000256" key="2">
    <source>
        <dbReference type="SAM" id="MobiDB-lite"/>
    </source>
</evidence>
<dbReference type="AlphaFoldDB" id="A0A1Q8Q4E6"/>
<feature type="compositionally biased region" description="Basic and acidic residues" evidence="2">
    <location>
        <begin position="119"/>
        <end position="128"/>
    </location>
</feature>
<dbReference type="EMBL" id="MSDU01000022">
    <property type="protein sequence ID" value="OLN22224.1"/>
    <property type="molecule type" value="Genomic_DNA"/>
</dbReference>
<comment type="similarity">
    <text evidence="1">Belongs to the DnaB/DnaD family.</text>
</comment>
<reference evidence="4 5" key="1">
    <citation type="submission" date="2016-12" db="EMBL/GenBank/DDBJ databases">
        <title>Domibacillus antri genome sequencing.</title>
        <authorList>
            <person name="Verma A."/>
            <person name="Krishnamurthi S."/>
        </authorList>
    </citation>
    <scope>NUCLEOTIDE SEQUENCE [LARGE SCALE GENOMIC DNA]</scope>
    <source>
        <strain evidence="4 5">XD80</strain>
    </source>
</reference>
<dbReference type="InterPro" id="IPR034829">
    <property type="entry name" value="DnaD-like_sf"/>
</dbReference>
<evidence type="ECO:0000313" key="4">
    <source>
        <dbReference type="EMBL" id="OLN22224.1"/>
    </source>
</evidence>
<proteinExistence type="inferred from homology"/>
<dbReference type="Proteomes" id="UP000185568">
    <property type="component" value="Unassembled WGS sequence"/>
</dbReference>
<gene>
    <name evidence="4" type="ORF">BTO30_10775</name>
</gene>
<dbReference type="SUPFAM" id="SSF158499">
    <property type="entry name" value="DnaD domain-like"/>
    <property type="match status" value="1"/>
</dbReference>
<sequence>MPNFLRNERPLIILPELAEKIGLNEAVILQQIHYWLEKKRHVIEGKSWVYNTYEDWQKQFPFWSVTTIRRTLKGLEKKGLLLTGTFSVMAFDRTKWYTIDYNKLESMMGPCDQSDVTTEPERTDDVTKPDTPITESSQQQISTGDVSLSEREMFEQSIGKEKVEEAVEIARSKGITSWAYIRAILRNWETDSRKKKKSVRVERLPDWFKKEETPIEFDADFEKDRASLMRELATRFKQKVDNVNSPDFV</sequence>
<dbReference type="NCBIfam" id="TIGR01446">
    <property type="entry name" value="DnaD_dom"/>
    <property type="match status" value="1"/>
</dbReference>